<feature type="transmembrane region" description="Helical" evidence="8">
    <location>
        <begin position="409"/>
        <end position="430"/>
    </location>
</feature>
<dbReference type="GO" id="GO:0016020">
    <property type="term" value="C:membrane"/>
    <property type="evidence" value="ECO:0007669"/>
    <property type="project" value="UniProtKB-SubCell"/>
</dbReference>
<evidence type="ECO:0000313" key="10">
    <source>
        <dbReference type="EMBL" id="KAF1801420.1"/>
    </source>
</evidence>
<feature type="transmembrane region" description="Helical" evidence="8">
    <location>
        <begin position="290"/>
        <end position="311"/>
    </location>
</feature>
<comment type="similarity">
    <text evidence="2 7">Belongs to the major facilitator superfamily. Sugar transporter (TC 2.A.1.1) family.</text>
</comment>
<feature type="transmembrane region" description="Helical" evidence="8">
    <location>
        <begin position="318"/>
        <end position="341"/>
    </location>
</feature>
<keyword evidence="6 8" id="KW-0472">Membrane</keyword>
<dbReference type="InterPro" id="IPR005829">
    <property type="entry name" value="Sugar_transporter_CS"/>
</dbReference>
<dbReference type="Gene3D" id="1.20.1250.20">
    <property type="entry name" value="MFS general substrate transporter like domains"/>
    <property type="match status" value="1"/>
</dbReference>
<organism evidence="10 11">
    <name type="scientific">Mucor circinelloides f. lusitanicus</name>
    <name type="common">Mucor racemosus var. lusitanicus</name>
    <dbReference type="NCBI Taxonomy" id="29924"/>
    <lineage>
        <taxon>Eukaryota</taxon>
        <taxon>Fungi</taxon>
        <taxon>Fungi incertae sedis</taxon>
        <taxon>Mucoromycota</taxon>
        <taxon>Mucoromycotina</taxon>
        <taxon>Mucoromycetes</taxon>
        <taxon>Mucorales</taxon>
        <taxon>Mucorineae</taxon>
        <taxon>Mucoraceae</taxon>
        <taxon>Mucor</taxon>
    </lineage>
</organism>
<keyword evidence="5 8" id="KW-1133">Transmembrane helix</keyword>
<comment type="subcellular location">
    <subcellularLocation>
        <location evidence="1">Membrane</location>
        <topology evidence="1">Multi-pass membrane protein</topology>
    </subcellularLocation>
</comment>
<comment type="caution">
    <text evidence="10">The sequence shown here is derived from an EMBL/GenBank/DDBJ whole genome shotgun (WGS) entry which is preliminary data.</text>
</comment>
<feature type="transmembrane region" description="Helical" evidence="8">
    <location>
        <begin position="253"/>
        <end position="278"/>
    </location>
</feature>
<feature type="transmembrane region" description="Helical" evidence="8">
    <location>
        <begin position="368"/>
        <end position="388"/>
    </location>
</feature>
<feature type="transmembrane region" description="Helical" evidence="8">
    <location>
        <begin position="436"/>
        <end position="457"/>
    </location>
</feature>
<proteinExistence type="inferred from homology"/>
<reference evidence="10 11" key="1">
    <citation type="submission" date="2019-09" db="EMBL/GenBank/DDBJ databases">
        <authorList>
            <consortium name="DOE Joint Genome Institute"/>
            <person name="Mondo S.J."/>
            <person name="Navarro-Mendoza M.I."/>
            <person name="Perez-Arques C."/>
            <person name="Panchal S."/>
            <person name="Nicolas F.E."/>
            <person name="Ganguly P."/>
            <person name="Pangilinan J."/>
            <person name="Grigoriev I."/>
            <person name="Heitman J."/>
            <person name="Sanya K."/>
            <person name="Garre V."/>
        </authorList>
    </citation>
    <scope>NUCLEOTIDE SEQUENCE [LARGE SCALE GENOMIC DNA]</scope>
    <source>
        <strain evidence="10 11">MU402</strain>
    </source>
</reference>
<dbReference type="PROSITE" id="PS00217">
    <property type="entry name" value="SUGAR_TRANSPORT_2"/>
    <property type="match status" value="1"/>
</dbReference>
<dbReference type="InterPro" id="IPR050360">
    <property type="entry name" value="MFS_Sugar_Transporters"/>
</dbReference>
<dbReference type="SUPFAM" id="SSF103473">
    <property type="entry name" value="MFS general substrate transporter"/>
    <property type="match status" value="1"/>
</dbReference>
<evidence type="ECO:0000313" key="11">
    <source>
        <dbReference type="Proteomes" id="UP000469890"/>
    </source>
</evidence>
<dbReference type="PROSITE" id="PS50850">
    <property type="entry name" value="MFS"/>
    <property type="match status" value="1"/>
</dbReference>
<feature type="transmembrane region" description="Helical" evidence="8">
    <location>
        <begin position="97"/>
        <end position="117"/>
    </location>
</feature>
<name>A0A8H4BFZ9_MUCCL</name>
<evidence type="ECO:0000256" key="8">
    <source>
        <dbReference type="SAM" id="Phobius"/>
    </source>
</evidence>
<dbReference type="GO" id="GO:0005351">
    <property type="term" value="F:carbohydrate:proton symporter activity"/>
    <property type="evidence" value="ECO:0007669"/>
    <property type="project" value="TreeGrafter"/>
</dbReference>
<protein>
    <submittedName>
        <fullName evidence="10">General substrate transporter</fullName>
    </submittedName>
</protein>
<dbReference type="PROSITE" id="PS00216">
    <property type="entry name" value="SUGAR_TRANSPORT_1"/>
    <property type="match status" value="1"/>
</dbReference>
<dbReference type="NCBIfam" id="TIGR00879">
    <property type="entry name" value="SP"/>
    <property type="match status" value="1"/>
</dbReference>
<feature type="transmembrane region" description="Helical" evidence="8">
    <location>
        <begin position="129"/>
        <end position="148"/>
    </location>
</feature>
<dbReference type="InterPro" id="IPR005828">
    <property type="entry name" value="MFS_sugar_transport-like"/>
</dbReference>
<dbReference type="FunFam" id="1.20.1250.20:FF:000134">
    <property type="entry name" value="MFS sugar transporter protein"/>
    <property type="match status" value="1"/>
</dbReference>
<feature type="transmembrane region" description="Helical" evidence="8">
    <location>
        <begin position="160"/>
        <end position="181"/>
    </location>
</feature>
<keyword evidence="3 7" id="KW-0813">Transport</keyword>
<dbReference type="InterPro" id="IPR020846">
    <property type="entry name" value="MFS_dom"/>
</dbReference>
<dbReference type="InterPro" id="IPR036259">
    <property type="entry name" value="MFS_trans_sf"/>
</dbReference>
<evidence type="ECO:0000256" key="2">
    <source>
        <dbReference type="ARBA" id="ARBA00010992"/>
    </source>
</evidence>
<accession>A0A8H4BFZ9</accession>
<gene>
    <name evidence="10" type="ORF">FB192DRAFT_1385751</name>
</gene>
<dbReference type="Pfam" id="PF00083">
    <property type="entry name" value="Sugar_tr"/>
    <property type="match status" value="1"/>
</dbReference>
<dbReference type="PANTHER" id="PTHR48022">
    <property type="entry name" value="PLASTIDIC GLUCOSE TRANSPORTER 4"/>
    <property type="match status" value="1"/>
</dbReference>
<evidence type="ECO:0000259" key="9">
    <source>
        <dbReference type="PROSITE" id="PS50850"/>
    </source>
</evidence>
<feature type="transmembrane region" description="Helical" evidence="8">
    <location>
        <begin position="42"/>
        <end position="59"/>
    </location>
</feature>
<evidence type="ECO:0000256" key="4">
    <source>
        <dbReference type="ARBA" id="ARBA00022692"/>
    </source>
</evidence>
<evidence type="ECO:0000256" key="5">
    <source>
        <dbReference type="ARBA" id="ARBA00022989"/>
    </source>
</evidence>
<keyword evidence="4 8" id="KW-0812">Transmembrane</keyword>
<dbReference type="EMBL" id="JAAECE010000005">
    <property type="protein sequence ID" value="KAF1801420.1"/>
    <property type="molecule type" value="Genomic_DNA"/>
</dbReference>
<dbReference type="PANTHER" id="PTHR48022:SF2">
    <property type="entry name" value="PLASTIDIC GLUCOSE TRANSPORTER 4"/>
    <property type="match status" value="1"/>
</dbReference>
<dbReference type="Proteomes" id="UP000469890">
    <property type="component" value="Unassembled WGS sequence"/>
</dbReference>
<sequence>MKISSLWRAYAICGYDNGALAGCLVMDDFQQTFSFDSNSKSAIVLSVPLAASSIISILSGPIGDKVGRKRFVFIACIIHTIGTITQCAGHTFATFFIGKLIAGFSLGMFSVMCPLYQSEISLPEHRGRLISMHQFGVTIGFCLAFWITYGTFDMRNKLSWSIPLGIQIAPPVVLMLGLYFIPESPRWLIYQGRFSEAKHILRVLRAKKDDDDLELRMEYTGIIQERNYDRKYSSQSYKSLIEEGIDNNRKRTILGVGLHIMTQLTGINALLFYLPYILESTGIAESNSALLGNGISGMVNMLATIPSFLYIDRWGRRRIMVIGGIAMATCMIIIAAVQGAYSIQLPASKVHVFPGSVFPITVYINDSRASFCVLVFLCLFLACFALSWGSMGWIYPAEIYPQSIRAKGLGVTTGASYATSIFVSQLAPVLFRDIGWGTYLFFGLICLIQSYIIHCFYPETRGRSLEEIHLIFSGALIDQSPGAHHPQTAFEALSHLKQFNVDNGIDLSKASLRDDSSTTVASSSSTVNQLLHHPSNRPPPHVVEQIELKPLN</sequence>
<evidence type="ECO:0000256" key="1">
    <source>
        <dbReference type="ARBA" id="ARBA00004141"/>
    </source>
</evidence>
<evidence type="ECO:0000256" key="7">
    <source>
        <dbReference type="RuleBase" id="RU003346"/>
    </source>
</evidence>
<evidence type="ECO:0000256" key="6">
    <source>
        <dbReference type="ARBA" id="ARBA00023136"/>
    </source>
</evidence>
<dbReference type="InterPro" id="IPR003663">
    <property type="entry name" value="Sugar/inositol_transpt"/>
</dbReference>
<feature type="domain" description="Major facilitator superfamily (MFS) profile" evidence="9">
    <location>
        <begin position="2"/>
        <end position="461"/>
    </location>
</feature>
<dbReference type="PRINTS" id="PR00171">
    <property type="entry name" value="SUGRTRNSPORT"/>
</dbReference>
<evidence type="ECO:0000256" key="3">
    <source>
        <dbReference type="ARBA" id="ARBA00022448"/>
    </source>
</evidence>
<dbReference type="AlphaFoldDB" id="A0A8H4BFZ9"/>
<feature type="transmembrane region" description="Helical" evidence="8">
    <location>
        <begin position="71"/>
        <end position="91"/>
    </location>
</feature>